<evidence type="ECO:0000256" key="2">
    <source>
        <dbReference type="SAM" id="Phobius"/>
    </source>
</evidence>
<feature type="transmembrane region" description="Helical" evidence="2">
    <location>
        <begin position="148"/>
        <end position="170"/>
    </location>
</feature>
<feature type="region of interest" description="Disordered" evidence="1">
    <location>
        <begin position="1"/>
        <end position="29"/>
    </location>
</feature>
<evidence type="ECO:0000256" key="1">
    <source>
        <dbReference type="SAM" id="MobiDB-lite"/>
    </source>
</evidence>
<dbReference type="EMBL" id="CM010725">
    <property type="protein sequence ID" value="RZC84124.1"/>
    <property type="molecule type" value="Genomic_DNA"/>
</dbReference>
<sequence>MTTSGIGDDVRVSVQISSPGNGKNDKTNLPTSSFRKFLRAMLHLLREEKEVNLTSNRSLPKSEFHIGLDGKLCQNKEAARKAYKNYFGGDQCHHPQCWMNKTKDRLIEVLLMVSSFLLSFCTAGAFYFTEALTIAGSHGPVLKHSLAAFNRVFTASFVCNFLGVLICLILQYRREYHRYKKFILIISNTASFLFMVLGYGFVITFNIQHG</sequence>
<evidence type="ECO:0000313" key="4">
    <source>
        <dbReference type="Proteomes" id="UP000316621"/>
    </source>
</evidence>
<feature type="transmembrane region" description="Helical" evidence="2">
    <location>
        <begin position="109"/>
        <end position="128"/>
    </location>
</feature>
<proteinExistence type="predicted"/>
<accession>A0A4Y7LF43</accession>
<dbReference type="AlphaFoldDB" id="A0A4Y7LF43"/>
<keyword evidence="2" id="KW-0812">Transmembrane</keyword>
<evidence type="ECO:0000313" key="3">
    <source>
        <dbReference type="EMBL" id="RZC84124.1"/>
    </source>
</evidence>
<keyword evidence="4" id="KW-1185">Reference proteome</keyword>
<name>A0A4Y7LF43_PAPSO</name>
<keyword evidence="2" id="KW-0472">Membrane</keyword>
<dbReference type="OrthoDB" id="1898307at2759"/>
<dbReference type="Proteomes" id="UP000316621">
    <property type="component" value="Chromosome 11"/>
</dbReference>
<dbReference type="Gramene" id="RZC84124">
    <property type="protein sequence ID" value="RZC84124"/>
    <property type="gene ID" value="C5167_046912"/>
</dbReference>
<gene>
    <name evidence="3" type="ORF">C5167_046912</name>
</gene>
<keyword evidence="2" id="KW-1133">Transmembrane helix</keyword>
<protein>
    <submittedName>
        <fullName evidence="3">Uncharacterized protein</fullName>
    </submittedName>
</protein>
<feature type="compositionally biased region" description="Polar residues" evidence="1">
    <location>
        <begin position="14"/>
        <end position="29"/>
    </location>
</feature>
<reference evidence="3 4" key="1">
    <citation type="journal article" date="2018" name="Science">
        <title>The opium poppy genome and morphinan production.</title>
        <authorList>
            <person name="Guo L."/>
            <person name="Winzer T."/>
            <person name="Yang X."/>
            <person name="Li Y."/>
            <person name="Ning Z."/>
            <person name="He Z."/>
            <person name="Teodor R."/>
            <person name="Lu Y."/>
            <person name="Bowser T.A."/>
            <person name="Graham I.A."/>
            <person name="Ye K."/>
        </authorList>
    </citation>
    <scope>NUCLEOTIDE SEQUENCE [LARGE SCALE GENOMIC DNA]</scope>
    <source>
        <strain evidence="4">cv. HN1</strain>
        <tissue evidence="3">Leaves</tissue>
    </source>
</reference>
<feature type="transmembrane region" description="Helical" evidence="2">
    <location>
        <begin position="182"/>
        <end position="207"/>
    </location>
</feature>
<organism evidence="3 4">
    <name type="scientific">Papaver somniferum</name>
    <name type="common">Opium poppy</name>
    <dbReference type="NCBI Taxonomy" id="3469"/>
    <lineage>
        <taxon>Eukaryota</taxon>
        <taxon>Viridiplantae</taxon>
        <taxon>Streptophyta</taxon>
        <taxon>Embryophyta</taxon>
        <taxon>Tracheophyta</taxon>
        <taxon>Spermatophyta</taxon>
        <taxon>Magnoliopsida</taxon>
        <taxon>Ranunculales</taxon>
        <taxon>Papaveraceae</taxon>
        <taxon>Papaveroideae</taxon>
        <taxon>Papaver</taxon>
    </lineage>
</organism>